<reference evidence="2 3" key="1">
    <citation type="submission" date="2024-02" db="EMBL/GenBank/DDBJ databases">
        <title>High-quality chromosome-scale genome assembly of Pensacola bahiagrass (Paspalum notatum Flugge var. saurae).</title>
        <authorList>
            <person name="Vega J.M."/>
            <person name="Podio M."/>
            <person name="Orjuela J."/>
            <person name="Siena L.A."/>
            <person name="Pessino S.C."/>
            <person name="Combes M.C."/>
            <person name="Mariac C."/>
            <person name="Albertini E."/>
            <person name="Pupilli F."/>
            <person name="Ortiz J.P.A."/>
            <person name="Leblanc O."/>
        </authorList>
    </citation>
    <scope>NUCLEOTIDE SEQUENCE [LARGE SCALE GENOMIC DNA]</scope>
    <source>
        <strain evidence="2">R1</strain>
        <tissue evidence="2">Leaf</tissue>
    </source>
</reference>
<protein>
    <submittedName>
        <fullName evidence="2">Uncharacterized protein</fullName>
    </submittedName>
</protein>
<gene>
    <name evidence="2" type="ORF">U9M48_018725</name>
</gene>
<dbReference type="AlphaFoldDB" id="A0AAQ3TA06"/>
<feature type="compositionally biased region" description="Low complexity" evidence="1">
    <location>
        <begin position="25"/>
        <end position="42"/>
    </location>
</feature>
<accession>A0AAQ3TA06</accession>
<dbReference type="Proteomes" id="UP001341281">
    <property type="component" value="Chromosome 04"/>
</dbReference>
<keyword evidence="3" id="KW-1185">Reference proteome</keyword>
<proteinExistence type="predicted"/>
<evidence type="ECO:0000313" key="3">
    <source>
        <dbReference type="Proteomes" id="UP001341281"/>
    </source>
</evidence>
<evidence type="ECO:0000256" key="1">
    <source>
        <dbReference type="SAM" id="MobiDB-lite"/>
    </source>
</evidence>
<feature type="region of interest" description="Disordered" evidence="1">
    <location>
        <begin position="25"/>
        <end position="47"/>
    </location>
</feature>
<organism evidence="2 3">
    <name type="scientific">Paspalum notatum var. saurae</name>
    <dbReference type="NCBI Taxonomy" id="547442"/>
    <lineage>
        <taxon>Eukaryota</taxon>
        <taxon>Viridiplantae</taxon>
        <taxon>Streptophyta</taxon>
        <taxon>Embryophyta</taxon>
        <taxon>Tracheophyta</taxon>
        <taxon>Spermatophyta</taxon>
        <taxon>Magnoliopsida</taxon>
        <taxon>Liliopsida</taxon>
        <taxon>Poales</taxon>
        <taxon>Poaceae</taxon>
        <taxon>PACMAD clade</taxon>
        <taxon>Panicoideae</taxon>
        <taxon>Andropogonodae</taxon>
        <taxon>Paspaleae</taxon>
        <taxon>Paspalinae</taxon>
        <taxon>Paspalum</taxon>
    </lineage>
</organism>
<evidence type="ECO:0000313" key="2">
    <source>
        <dbReference type="EMBL" id="WVZ70019.1"/>
    </source>
</evidence>
<name>A0AAQ3TA06_PASNO</name>
<dbReference type="EMBL" id="CP144748">
    <property type="protein sequence ID" value="WVZ70019.1"/>
    <property type="molecule type" value="Genomic_DNA"/>
</dbReference>
<sequence>MAAVSASQRLVTWSLVEKVVSTVARSRPIRSTPRSPSSTMSSSRRHQRRLLGGSALVRVISTGPFMAAAAEEEWEEGWGMGFGAWLGAKELVVDRHDQCPPWKPAEASLGEEPIL</sequence>